<name>A0A1D3RIE3_PLAMA</name>
<dbReference type="OMA" id="ININYCL"/>
<dbReference type="OrthoDB" id="372826at2759"/>
<protein>
    <submittedName>
        <fullName evidence="4">Apical rhoptry neck protein, putative</fullName>
    </submittedName>
</protein>
<dbReference type="AlphaFoldDB" id="A0A1D3RIE3"/>
<dbReference type="RefSeq" id="XP_028862105.1">
    <property type="nucleotide sequence ID" value="XM_029005525.1"/>
</dbReference>
<feature type="chain" id="PRO_5008920168" evidence="3">
    <location>
        <begin position="21"/>
        <end position="177"/>
    </location>
</feature>
<keyword evidence="2" id="KW-1133">Transmembrane helix</keyword>
<sequence length="177" mass="20637">MKKIHLFLFFLLLSIKKKNCFKKDIKNNILKNGMNSNILKNGMNSNILKKDGKEENVLKNDNIAGQTSKNEQNEGQKKQLRNKDVEKKGNTNNSIYSFASLKFIPFIVQSFIHTGAKLTQGQIEEKHIYNFEKSPTVRYLLIAEERKNNFLYIVFLVISFAVVLLISFFIFKFFFNL</sequence>
<dbReference type="KEGG" id="pmal:PMUG01_10033100"/>
<evidence type="ECO:0000313" key="5">
    <source>
        <dbReference type="Proteomes" id="UP000219813"/>
    </source>
</evidence>
<keyword evidence="5" id="KW-1185">Reference proteome</keyword>
<organism evidence="4 5">
    <name type="scientific">Plasmodium malariae</name>
    <dbReference type="NCBI Taxonomy" id="5858"/>
    <lineage>
        <taxon>Eukaryota</taxon>
        <taxon>Sar</taxon>
        <taxon>Alveolata</taxon>
        <taxon>Apicomplexa</taxon>
        <taxon>Aconoidasida</taxon>
        <taxon>Haemosporida</taxon>
        <taxon>Plasmodiidae</taxon>
        <taxon>Plasmodium</taxon>
        <taxon>Plasmodium (Plasmodium)</taxon>
    </lineage>
</organism>
<evidence type="ECO:0000256" key="3">
    <source>
        <dbReference type="SAM" id="SignalP"/>
    </source>
</evidence>
<feature type="compositionally biased region" description="Basic and acidic residues" evidence="1">
    <location>
        <begin position="71"/>
        <end position="84"/>
    </location>
</feature>
<keyword evidence="2" id="KW-0812">Transmembrane</keyword>
<keyword evidence="3" id="KW-0732">Signal</keyword>
<evidence type="ECO:0000313" key="4">
    <source>
        <dbReference type="EMBL" id="SCN44962.1"/>
    </source>
</evidence>
<evidence type="ECO:0000256" key="2">
    <source>
        <dbReference type="SAM" id="Phobius"/>
    </source>
</evidence>
<feature type="transmembrane region" description="Helical" evidence="2">
    <location>
        <begin position="150"/>
        <end position="175"/>
    </location>
</feature>
<keyword evidence="2" id="KW-0472">Membrane</keyword>
<dbReference type="GeneID" id="39869331"/>
<proteinExistence type="predicted"/>
<dbReference type="Proteomes" id="UP000219813">
    <property type="component" value="Chromosome 10"/>
</dbReference>
<feature type="signal peptide" evidence="3">
    <location>
        <begin position="1"/>
        <end position="20"/>
    </location>
</feature>
<feature type="region of interest" description="Disordered" evidence="1">
    <location>
        <begin position="62"/>
        <end position="84"/>
    </location>
</feature>
<dbReference type="EMBL" id="LT594631">
    <property type="protein sequence ID" value="SCN44962.1"/>
    <property type="molecule type" value="Genomic_DNA"/>
</dbReference>
<accession>A0A1D3RIE3</accession>
<dbReference type="VEuPathDB" id="PlasmoDB:PmUG01_10033100"/>
<gene>
    <name evidence="4" type="primary">ARNP</name>
    <name evidence="4" type="ORF">PMUG01_10033100</name>
</gene>
<evidence type="ECO:0000256" key="1">
    <source>
        <dbReference type="SAM" id="MobiDB-lite"/>
    </source>
</evidence>
<reference evidence="4 5" key="1">
    <citation type="submission" date="2016-06" db="EMBL/GenBank/DDBJ databases">
        <authorList>
            <consortium name="Pathogen Informatics"/>
        </authorList>
    </citation>
    <scope>NUCLEOTIDE SEQUENCE [LARGE SCALE GENOMIC DNA]</scope>
</reference>